<organism evidence="1">
    <name type="scientific">marine metagenome</name>
    <dbReference type="NCBI Taxonomy" id="408172"/>
    <lineage>
        <taxon>unclassified sequences</taxon>
        <taxon>metagenomes</taxon>
        <taxon>ecological metagenomes</taxon>
    </lineage>
</organism>
<gene>
    <name evidence="1" type="ORF">METZ01_LOCUS279600</name>
</gene>
<dbReference type="AlphaFoldDB" id="A0A382KR34"/>
<reference evidence="1" key="1">
    <citation type="submission" date="2018-05" db="EMBL/GenBank/DDBJ databases">
        <authorList>
            <person name="Lanie J.A."/>
            <person name="Ng W.-L."/>
            <person name="Kazmierczak K.M."/>
            <person name="Andrzejewski T.M."/>
            <person name="Davidsen T.M."/>
            <person name="Wayne K.J."/>
            <person name="Tettelin H."/>
            <person name="Glass J.I."/>
            <person name="Rusch D."/>
            <person name="Podicherti R."/>
            <person name="Tsui H.-C.T."/>
            <person name="Winkler M.E."/>
        </authorList>
    </citation>
    <scope>NUCLEOTIDE SEQUENCE</scope>
</reference>
<feature type="non-terminal residue" evidence="1">
    <location>
        <position position="1"/>
    </location>
</feature>
<name>A0A382KR34_9ZZZZ</name>
<sequence>RDKAEGKDKLRRAPVPASKPVATAGYFAAPGKKRAQVRQFFRQLDATEEWAENNYYHVSKERTNGSLIEVNAFWRDYASTQAGKPFFSGNLVYATRNFSEMLLVLAVLDLPFEAGDHDADTEDRTFKLKAKTSLIAFHEELLEGEAPKGRPDVLLSQRFYRFDSRFRYENGERVDNFIDQEFLKGIAHGCHVTLTNPTSSRRKLRLLLQIPTGAIPLKKGYFSKSFPVTMEGYSTRTFDYSFYFPESGNFPIYPAQVSGTKGTVARAEPFSFTVVRELSRKDKGSWAWISQNGSDKDVLRFLSDNNLNRLDLSKIAFRMKEQGQGGSGRAFYEKTLEQLGGRFHFDSTLWSYAVYHKDEPRMREFLTKSSFAGNCGKFLRSPLLNVDPVERRWYEQLEYEPLVNARTHQLGKKR</sequence>
<evidence type="ECO:0000313" key="1">
    <source>
        <dbReference type="EMBL" id="SVC26746.1"/>
    </source>
</evidence>
<accession>A0A382KR34</accession>
<protein>
    <submittedName>
        <fullName evidence="1">Uncharacterized protein</fullName>
    </submittedName>
</protein>
<feature type="non-terminal residue" evidence="1">
    <location>
        <position position="414"/>
    </location>
</feature>
<dbReference type="EMBL" id="UINC01082199">
    <property type="protein sequence ID" value="SVC26746.1"/>
    <property type="molecule type" value="Genomic_DNA"/>
</dbReference>
<proteinExistence type="predicted"/>